<dbReference type="PANTHER" id="PTHR45527:SF1">
    <property type="entry name" value="FATTY ACID SYNTHASE"/>
    <property type="match status" value="1"/>
</dbReference>
<dbReference type="SUPFAM" id="SSF56801">
    <property type="entry name" value="Acetyl-CoA synthetase-like"/>
    <property type="match status" value="1"/>
</dbReference>
<dbReference type="InterPro" id="IPR000873">
    <property type="entry name" value="AMP-dep_synth/lig_dom"/>
</dbReference>
<dbReference type="Gene3D" id="2.30.38.10">
    <property type="entry name" value="Luciferase, Domain 3"/>
    <property type="match status" value="1"/>
</dbReference>
<dbReference type="Pfam" id="PF00668">
    <property type="entry name" value="Condensation"/>
    <property type="match status" value="1"/>
</dbReference>
<evidence type="ECO:0000256" key="2">
    <source>
        <dbReference type="ARBA" id="ARBA00006432"/>
    </source>
</evidence>
<dbReference type="SMART" id="SM00823">
    <property type="entry name" value="PKS_PP"/>
    <property type="match status" value="1"/>
</dbReference>
<dbReference type="Gene3D" id="1.10.1200.10">
    <property type="entry name" value="ACP-like"/>
    <property type="match status" value="1"/>
</dbReference>
<dbReference type="SUPFAM" id="SSF52777">
    <property type="entry name" value="CoA-dependent acyltransferases"/>
    <property type="match status" value="2"/>
</dbReference>
<dbReference type="Gene3D" id="3.30.300.30">
    <property type="match status" value="1"/>
</dbReference>
<dbReference type="Pfam" id="PF00501">
    <property type="entry name" value="AMP-binding"/>
    <property type="match status" value="1"/>
</dbReference>
<dbReference type="Gene3D" id="3.40.50.980">
    <property type="match status" value="1"/>
</dbReference>
<dbReference type="InterPro" id="IPR009081">
    <property type="entry name" value="PP-bd_ACP"/>
</dbReference>
<keyword evidence="9" id="KW-1185">Reference proteome</keyword>
<dbReference type="InterPro" id="IPR023213">
    <property type="entry name" value="CAT-like_dom_sf"/>
</dbReference>
<name>A0ABU8HI51_9BACI</name>
<evidence type="ECO:0000313" key="9">
    <source>
        <dbReference type="Proteomes" id="UP001312865"/>
    </source>
</evidence>
<accession>A0ABU8HI51</accession>
<dbReference type="RefSeq" id="WP_336588394.1">
    <property type="nucleotide sequence ID" value="NZ_JBBAXC010000018.1"/>
</dbReference>
<dbReference type="InterPro" id="IPR001242">
    <property type="entry name" value="Condensation_dom"/>
</dbReference>
<protein>
    <submittedName>
        <fullName evidence="8">Amino acid adenylation domain-containing protein</fullName>
    </submittedName>
</protein>
<dbReference type="PROSITE" id="PS00012">
    <property type="entry name" value="PHOSPHOPANTETHEINE"/>
    <property type="match status" value="1"/>
</dbReference>
<dbReference type="SUPFAM" id="SSF47336">
    <property type="entry name" value="ACP-like"/>
    <property type="match status" value="1"/>
</dbReference>
<comment type="similarity">
    <text evidence="2">Belongs to the ATP-dependent AMP-binding enzyme family.</text>
</comment>
<comment type="cofactor">
    <cofactor evidence="1">
        <name>pantetheine 4'-phosphate</name>
        <dbReference type="ChEBI" id="CHEBI:47942"/>
    </cofactor>
</comment>
<dbReference type="PANTHER" id="PTHR45527">
    <property type="entry name" value="NONRIBOSOMAL PEPTIDE SYNTHETASE"/>
    <property type="match status" value="1"/>
</dbReference>
<dbReference type="InterPro" id="IPR025110">
    <property type="entry name" value="AMP-bd_C"/>
</dbReference>
<evidence type="ECO:0000259" key="7">
    <source>
        <dbReference type="PROSITE" id="PS50075"/>
    </source>
</evidence>
<organism evidence="8 9">
    <name type="scientific">Bacillus spongiae</name>
    <dbReference type="NCBI Taxonomy" id="2683610"/>
    <lineage>
        <taxon>Bacteria</taxon>
        <taxon>Bacillati</taxon>
        <taxon>Bacillota</taxon>
        <taxon>Bacilli</taxon>
        <taxon>Bacillales</taxon>
        <taxon>Bacillaceae</taxon>
        <taxon>Bacillus</taxon>
    </lineage>
</organism>
<keyword evidence="5" id="KW-0045">Antibiotic biosynthesis</keyword>
<dbReference type="Gene3D" id="3.30.559.10">
    <property type="entry name" value="Chloramphenicol acetyltransferase-like domain"/>
    <property type="match status" value="1"/>
</dbReference>
<dbReference type="NCBIfam" id="TIGR01733">
    <property type="entry name" value="AA-adenyl-dom"/>
    <property type="match status" value="1"/>
</dbReference>
<evidence type="ECO:0000256" key="4">
    <source>
        <dbReference type="ARBA" id="ARBA00022553"/>
    </source>
</evidence>
<dbReference type="EMBL" id="JBBAXC010000018">
    <property type="protein sequence ID" value="MEI5908945.1"/>
    <property type="molecule type" value="Genomic_DNA"/>
</dbReference>
<evidence type="ECO:0000256" key="6">
    <source>
        <dbReference type="SAM" id="MobiDB-lite"/>
    </source>
</evidence>
<evidence type="ECO:0000256" key="5">
    <source>
        <dbReference type="ARBA" id="ARBA00023194"/>
    </source>
</evidence>
<dbReference type="InterPro" id="IPR045851">
    <property type="entry name" value="AMP-bd_C_sf"/>
</dbReference>
<sequence length="941" mass="108164">TSGSTGNPKGNLTVHQNVVKTICNNGYLEVSEHDRVLQLSNYAFDGSTFDIYTALLNGATLVVISKEAALDVKELSNIIRKENISISFMTTALFNTIVDYDLTCLQEVRKVLFGGEKVSINHVEKALAYLGEHRMFHVYGPTETTVFATTYSIDNRVKDMGTVPIGRPLNNTEAYILDPSHQPVPIGVTGELYIGGEGLARGYLNRPDLTEERFISHPFKEGERLYRTGDLVKYLPDGNIDFLGREDHQVKIRGFRIELGEIEGALCEFPSVNEAIVLVREDHPGNRALVAYIVGEGSVAEWKEHLKKQLPSYMVPAHFVSMESFPLTPNGKVDRKAFPASSQEHVGGHYIAPRTPLEEQIVTIWEQVLRIEKIGVGDSFFELGGHSLLATQVVSCLQETFLLDLPLREIFTYPTVEALAERIEQLRQEEKVSFQPSEVTTINKEDFLKKRLQNRKKTKPEKIRKKPEDAQATLSLNQEGLWLSQQMDQASSKYNVPIYLIFEGKLDVEALTYSINEIVKRHDGLRTNFINKRGKPHPIIHAYQPIDIEIHLLDMKGRPEIEAIQSAMKNEATYVFDLEKDPLYRFTIYKIEKQKHILTINIHHMITDGWSLDIIGRELEANYLKYLGETFEPLEELPIQYEDYAYWQREQISSTRFEKRIDYWKEKLRGHPPELKLPLDRPRSEEVTDRGAIETEHITQETVHQMKEIGQQEGATLFMSFLAAYKMLLYTYSNQNDILVGSPVANRTMRETQNVIGYFNNNLVLRTKLDEDGTFHDLIAQVRDVVLTSSAYQDVPYGKMIEKINPKRDKYISPFFQVWFVMDHKKEDSQLPSLTMKFPLLGAHSGRSKWDLTLGLTEVEGGMQVIIEYKPDLFNKTTIQTILRSYLFIVERVLAEPTILLSQLKEEIEKEEQRYMEEQKKKRSHDRKSAFKQFKLKMKTK</sequence>
<dbReference type="Proteomes" id="UP001312865">
    <property type="component" value="Unassembled WGS sequence"/>
</dbReference>
<feature type="domain" description="Carrier" evidence="7">
    <location>
        <begin position="352"/>
        <end position="427"/>
    </location>
</feature>
<keyword evidence="3" id="KW-0596">Phosphopantetheine</keyword>
<evidence type="ECO:0000313" key="8">
    <source>
        <dbReference type="EMBL" id="MEI5908945.1"/>
    </source>
</evidence>
<evidence type="ECO:0000256" key="1">
    <source>
        <dbReference type="ARBA" id="ARBA00001957"/>
    </source>
</evidence>
<keyword evidence="4" id="KW-0597">Phosphoprotein</keyword>
<dbReference type="InterPro" id="IPR006162">
    <property type="entry name" value="Ppantetheine_attach_site"/>
</dbReference>
<dbReference type="Gene3D" id="3.30.559.30">
    <property type="entry name" value="Nonribosomal peptide synthetase, condensation domain"/>
    <property type="match status" value="1"/>
</dbReference>
<reference evidence="8 9" key="1">
    <citation type="journal article" date="2018" name="J. Microbiol.">
        <title>Bacillus spongiae sp. nov., isolated from sponge of Jeju Island.</title>
        <authorList>
            <person name="Lee G.E."/>
            <person name="Im W.T."/>
            <person name="Park J.S."/>
        </authorList>
    </citation>
    <scope>NUCLEOTIDE SEQUENCE [LARGE SCALE GENOMIC DNA]</scope>
    <source>
        <strain evidence="8 9">135PIL107-10</strain>
    </source>
</reference>
<dbReference type="Pfam" id="PF00550">
    <property type="entry name" value="PP-binding"/>
    <property type="match status" value="1"/>
</dbReference>
<dbReference type="CDD" id="cd19531">
    <property type="entry name" value="LCL_NRPS-like"/>
    <property type="match status" value="1"/>
</dbReference>
<evidence type="ECO:0000256" key="3">
    <source>
        <dbReference type="ARBA" id="ARBA00022450"/>
    </source>
</evidence>
<dbReference type="InterPro" id="IPR010071">
    <property type="entry name" value="AA_adenyl_dom"/>
</dbReference>
<comment type="caution">
    <text evidence="8">The sequence shown here is derived from an EMBL/GenBank/DDBJ whole genome shotgun (WGS) entry which is preliminary data.</text>
</comment>
<proteinExistence type="inferred from homology"/>
<gene>
    <name evidence="8" type="ORF">WAK64_18005</name>
</gene>
<dbReference type="PROSITE" id="PS50075">
    <property type="entry name" value="CARRIER"/>
    <property type="match status" value="1"/>
</dbReference>
<dbReference type="InterPro" id="IPR020806">
    <property type="entry name" value="PKS_PP-bd"/>
</dbReference>
<dbReference type="Pfam" id="PF13193">
    <property type="entry name" value="AMP-binding_C"/>
    <property type="match status" value="1"/>
</dbReference>
<feature type="non-terminal residue" evidence="8">
    <location>
        <position position="1"/>
    </location>
</feature>
<dbReference type="CDD" id="cd12117">
    <property type="entry name" value="A_NRPS_Srf_like"/>
    <property type="match status" value="1"/>
</dbReference>
<dbReference type="InterPro" id="IPR036736">
    <property type="entry name" value="ACP-like_sf"/>
</dbReference>
<feature type="region of interest" description="Disordered" evidence="6">
    <location>
        <begin position="915"/>
        <end position="941"/>
    </location>
</feature>